<dbReference type="EMBL" id="JBEYBF010000007">
    <property type="protein sequence ID" value="MEU1952724.1"/>
    <property type="molecule type" value="Genomic_DNA"/>
</dbReference>
<dbReference type="InterPro" id="IPR052721">
    <property type="entry name" value="ET_Amicyanin"/>
</dbReference>
<keyword evidence="3" id="KW-1185">Reference proteome</keyword>
<dbReference type="InterPro" id="IPR008972">
    <property type="entry name" value="Cupredoxin"/>
</dbReference>
<dbReference type="Gene3D" id="2.60.40.420">
    <property type="entry name" value="Cupredoxins - blue copper proteins"/>
    <property type="match status" value="1"/>
</dbReference>
<dbReference type="RefSeq" id="WP_030522236.1">
    <property type="nucleotide sequence ID" value="NZ_JBEXYG010000006.1"/>
</dbReference>
<sequence>MSRVHRAVLVPAAGFTLVTALLSGCGSGDATEEVAKTDTSGAHSRHEPEATVTVEVEDDHFSPGDITISAGDTVSWHFDGDLPHGVQGIGDKAMSINSPLFEVGDWSHTFTQPGEYRYLCPIHPDMRGTITVEE</sequence>
<dbReference type="InterPro" id="IPR028096">
    <property type="entry name" value="EfeO_Cupredoxin"/>
</dbReference>
<organism evidence="2 3">
    <name type="scientific">Nocardia rhamnosiphila</name>
    <dbReference type="NCBI Taxonomy" id="426716"/>
    <lineage>
        <taxon>Bacteria</taxon>
        <taxon>Bacillati</taxon>
        <taxon>Actinomycetota</taxon>
        <taxon>Actinomycetes</taxon>
        <taxon>Mycobacteriales</taxon>
        <taxon>Nocardiaceae</taxon>
        <taxon>Nocardia</taxon>
    </lineage>
</organism>
<dbReference type="GeneID" id="96246321"/>
<dbReference type="Pfam" id="PF13473">
    <property type="entry name" value="Cupredoxin_1"/>
    <property type="match status" value="1"/>
</dbReference>
<reference evidence="2 3" key="1">
    <citation type="submission" date="2024-06" db="EMBL/GenBank/DDBJ databases">
        <title>The Natural Products Discovery Center: Release of the First 8490 Sequenced Strains for Exploring Actinobacteria Biosynthetic Diversity.</title>
        <authorList>
            <person name="Kalkreuter E."/>
            <person name="Kautsar S.A."/>
            <person name="Yang D."/>
            <person name="Bader C.D."/>
            <person name="Teijaro C.N."/>
            <person name="Fluegel L."/>
            <person name="Davis C.M."/>
            <person name="Simpson J.R."/>
            <person name="Lauterbach L."/>
            <person name="Steele A.D."/>
            <person name="Gui C."/>
            <person name="Meng S."/>
            <person name="Li G."/>
            <person name="Viehrig K."/>
            <person name="Ye F."/>
            <person name="Su P."/>
            <person name="Kiefer A.F."/>
            <person name="Nichols A."/>
            <person name="Cepeda A.J."/>
            <person name="Yan W."/>
            <person name="Fan B."/>
            <person name="Jiang Y."/>
            <person name="Adhikari A."/>
            <person name="Zheng C.-J."/>
            <person name="Schuster L."/>
            <person name="Cowan T.M."/>
            <person name="Smanski M.J."/>
            <person name="Chevrette M.G."/>
            <person name="De Carvalho L.P.S."/>
            <person name="Shen B."/>
        </authorList>
    </citation>
    <scope>NUCLEOTIDE SEQUENCE [LARGE SCALE GENOMIC DNA]</scope>
    <source>
        <strain evidence="2 3">NPDC019708</strain>
    </source>
</reference>
<dbReference type="PANTHER" id="PTHR36507">
    <property type="entry name" value="BLL1555 PROTEIN"/>
    <property type="match status" value="1"/>
</dbReference>
<evidence type="ECO:0000259" key="1">
    <source>
        <dbReference type="Pfam" id="PF13473"/>
    </source>
</evidence>
<dbReference type="Proteomes" id="UP001550628">
    <property type="component" value="Unassembled WGS sequence"/>
</dbReference>
<protein>
    <submittedName>
        <fullName evidence="2">Cupredoxin domain-containing protein</fullName>
    </submittedName>
</protein>
<gene>
    <name evidence="2" type="ORF">ABZ510_12745</name>
</gene>
<evidence type="ECO:0000313" key="3">
    <source>
        <dbReference type="Proteomes" id="UP001550628"/>
    </source>
</evidence>
<dbReference type="SUPFAM" id="SSF49503">
    <property type="entry name" value="Cupredoxins"/>
    <property type="match status" value="1"/>
</dbReference>
<dbReference type="PROSITE" id="PS51257">
    <property type="entry name" value="PROKAR_LIPOPROTEIN"/>
    <property type="match status" value="1"/>
</dbReference>
<proteinExistence type="predicted"/>
<dbReference type="PANTHER" id="PTHR36507:SF1">
    <property type="entry name" value="BLL1555 PROTEIN"/>
    <property type="match status" value="1"/>
</dbReference>
<evidence type="ECO:0000313" key="2">
    <source>
        <dbReference type="EMBL" id="MEU1952724.1"/>
    </source>
</evidence>
<feature type="domain" description="EfeO-type cupredoxin-like" evidence="1">
    <location>
        <begin position="43"/>
        <end position="132"/>
    </location>
</feature>
<comment type="caution">
    <text evidence="2">The sequence shown here is derived from an EMBL/GenBank/DDBJ whole genome shotgun (WGS) entry which is preliminary data.</text>
</comment>
<name>A0ABV2WPB0_9NOCA</name>
<accession>A0ABV2WPB0</accession>